<organism evidence="1 2">
    <name type="scientific">Candida boidinii</name>
    <name type="common">Yeast</name>
    <dbReference type="NCBI Taxonomy" id="5477"/>
    <lineage>
        <taxon>Eukaryota</taxon>
        <taxon>Fungi</taxon>
        <taxon>Dikarya</taxon>
        <taxon>Ascomycota</taxon>
        <taxon>Saccharomycotina</taxon>
        <taxon>Pichiomycetes</taxon>
        <taxon>Pichiales</taxon>
        <taxon>Pichiaceae</taxon>
        <taxon>Ogataea</taxon>
        <taxon>Ogataea/Candida clade</taxon>
    </lineage>
</organism>
<keyword evidence="2" id="KW-1185">Reference proteome</keyword>
<sequence length="158" mass="17741">MNSSTIYATNSVINSASDTISPVKSVSINATIDTFNMNNSDIIKQSTNMSILNINGDAKRATKNSNNDSMKSDVTTGNTANANITQKHNNNNNNKKNNRRLSHIIEICETCVDEKYDDPRDMIYHSVQVSEKVNIKTVYLNEIYKGTTFELKMIYSNF</sequence>
<dbReference type="Proteomes" id="UP001165120">
    <property type="component" value="Unassembled WGS sequence"/>
</dbReference>
<name>A0A9W6T362_CANBO</name>
<evidence type="ECO:0000313" key="2">
    <source>
        <dbReference type="Proteomes" id="UP001165120"/>
    </source>
</evidence>
<proteinExistence type="predicted"/>
<evidence type="ECO:0000313" key="1">
    <source>
        <dbReference type="EMBL" id="GME73080.1"/>
    </source>
</evidence>
<comment type="caution">
    <text evidence="1">The sequence shown here is derived from an EMBL/GenBank/DDBJ whole genome shotgun (WGS) entry which is preliminary data.</text>
</comment>
<gene>
    <name evidence="1" type="ORF">Cboi02_000389300</name>
</gene>
<protein>
    <submittedName>
        <fullName evidence="1">Unnamed protein product</fullName>
    </submittedName>
</protein>
<dbReference type="AlphaFoldDB" id="A0A9W6T362"/>
<reference evidence="1" key="1">
    <citation type="submission" date="2023-04" db="EMBL/GenBank/DDBJ databases">
        <title>Candida boidinii NBRC 10035.</title>
        <authorList>
            <person name="Ichikawa N."/>
            <person name="Sato H."/>
            <person name="Tonouchi N."/>
        </authorList>
    </citation>
    <scope>NUCLEOTIDE SEQUENCE</scope>
    <source>
        <strain evidence="1">NBRC 10035</strain>
    </source>
</reference>
<dbReference type="EMBL" id="BSXN01001444">
    <property type="protein sequence ID" value="GME73080.1"/>
    <property type="molecule type" value="Genomic_DNA"/>
</dbReference>
<accession>A0A9W6T362</accession>